<feature type="transmembrane region" description="Helical" evidence="1">
    <location>
        <begin position="148"/>
        <end position="170"/>
    </location>
</feature>
<keyword evidence="3" id="KW-1185">Reference proteome</keyword>
<name>A0ABV2TDL8_9BACT</name>
<comment type="caution">
    <text evidence="2">The sequence shown here is derived from an EMBL/GenBank/DDBJ whole genome shotgun (WGS) entry which is preliminary data.</text>
</comment>
<gene>
    <name evidence="2" type="ORF">ABR189_27325</name>
</gene>
<evidence type="ECO:0000313" key="3">
    <source>
        <dbReference type="Proteomes" id="UP001549749"/>
    </source>
</evidence>
<feature type="transmembrane region" description="Helical" evidence="1">
    <location>
        <begin position="177"/>
        <end position="195"/>
    </location>
</feature>
<feature type="transmembrane region" description="Helical" evidence="1">
    <location>
        <begin position="70"/>
        <end position="90"/>
    </location>
</feature>
<keyword evidence="1" id="KW-0472">Membrane</keyword>
<organism evidence="2 3">
    <name type="scientific">Chitinophaga defluvii</name>
    <dbReference type="NCBI Taxonomy" id="3163343"/>
    <lineage>
        <taxon>Bacteria</taxon>
        <taxon>Pseudomonadati</taxon>
        <taxon>Bacteroidota</taxon>
        <taxon>Chitinophagia</taxon>
        <taxon>Chitinophagales</taxon>
        <taxon>Chitinophagaceae</taxon>
        <taxon>Chitinophaga</taxon>
    </lineage>
</organism>
<dbReference type="Proteomes" id="UP001549749">
    <property type="component" value="Unassembled WGS sequence"/>
</dbReference>
<keyword evidence="1" id="KW-1133">Transmembrane helix</keyword>
<dbReference type="Pfam" id="PF12730">
    <property type="entry name" value="ABC2_membrane_4"/>
    <property type="match status" value="1"/>
</dbReference>
<feature type="transmembrane region" description="Helical" evidence="1">
    <location>
        <begin position="111"/>
        <end position="136"/>
    </location>
</feature>
<sequence>MKHIIHTEWLKVKGYRTFWVLLLLAVAIVPAANYITAEVTSQVQQKSKEMLVLNAYDFPMVWQTVANVNSYISAAFGFLMVILVSNEFTFKTHRQNIIDGWERREFVFSKLYWVVAFSLLAMVVAILTGLCFGFAYSTHDFSLEGFRYIFYYTLQTMLSLCLALLAGVFLRRAGLAIVLYLAYAMMIEQLLVSILKRSSLGEIGGLLPLQTGDELLPVPTFIGTMMASPDKYDEVVYLGFLCGYIVLALFLVFRKMEKTDL</sequence>
<evidence type="ECO:0000256" key="1">
    <source>
        <dbReference type="SAM" id="Phobius"/>
    </source>
</evidence>
<dbReference type="EMBL" id="JBEXAC010000003">
    <property type="protein sequence ID" value="MET7001123.1"/>
    <property type="molecule type" value="Genomic_DNA"/>
</dbReference>
<reference evidence="2 3" key="1">
    <citation type="submission" date="2024-06" db="EMBL/GenBank/DDBJ databases">
        <title>Chitinophaga defluvii sp. nov., isolated from municipal sewage.</title>
        <authorList>
            <person name="Zhang L."/>
        </authorList>
    </citation>
    <scope>NUCLEOTIDE SEQUENCE [LARGE SCALE GENOMIC DNA]</scope>
    <source>
        <strain evidence="2 3">H8</strain>
    </source>
</reference>
<protein>
    <submittedName>
        <fullName evidence="2">ABC transporter permease</fullName>
    </submittedName>
</protein>
<keyword evidence="1" id="KW-0812">Transmembrane</keyword>
<evidence type="ECO:0000313" key="2">
    <source>
        <dbReference type="EMBL" id="MET7001123.1"/>
    </source>
</evidence>
<feature type="transmembrane region" description="Helical" evidence="1">
    <location>
        <begin position="235"/>
        <end position="253"/>
    </location>
</feature>
<dbReference type="RefSeq" id="WP_354663696.1">
    <property type="nucleotide sequence ID" value="NZ_JBEXAC010000003.1"/>
</dbReference>
<proteinExistence type="predicted"/>
<accession>A0ABV2TDL8</accession>